<protein>
    <submittedName>
        <fullName evidence="1">Uncharacterized protein</fullName>
    </submittedName>
</protein>
<accession>A0A514AAP9</accession>
<evidence type="ECO:0000313" key="1">
    <source>
        <dbReference type="EMBL" id="QDH50348.1"/>
    </source>
</evidence>
<dbReference type="EMBL" id="MN082625">
    <property type="protein sequence ID" value="QDH50348.1"/>
    <property type="molecule type" value="Genomic_DNA"/>
</dbReference>
<name>A0A514AAP9_9CAUD</name>
<dbReference type="Proteomes" id="UP000317352">
    <property type="component" value="Genome"/>
</dbReference>
<evidence type="ECO:0000313" key="2">
    <source>
        <dbReference type="Proteomes" id="UP000317352"/>
    </source>
</evidence>
<sequence length="126" mass="14494">MKTTYTYSATLTSMVEVNQDENTGFINVTLTDLAGDTNEFKIGNKYLIEVIRVFFSKAGYEIIGDELLTQQWTKHFITLVKKFNETKELNILMDCYKGYTKGFIKCLAEGNRDTVQEILEILLEVK</sequence>
<organism evidence="1 2">
    <name type="scientific">Bacillus phage Karezi</name>
    <dbReference type="NCBI Taxonomy" id="2591398"/>
    <lineage>
        <taxon>Viruses</taxon>
        <taxon>Duplodnaviria</taxon>
        <taxon>Heunggongvirae</taxon>
        <taxon>Uroviricota</taxon>
        <taxon>Caudoviricetes</taxon>
        <taxon>Salasmaviridae</taxon>
        <taxon>Tatarstanvirinae</taxon>
        <taxon>Karezivirus</taxon>
        <taxon>Karezivirus karezi</taxon>
    </lineage>
</organism>
<proteinExistence type="predicted"/>
<reference evidence="1 2" key="1">
    <citation type="submission" date="2019-06" db="EMBL/GenBank/DDBJ databases">
        <authorList>
            <person name="Sanders K."/>
            <person name="Barth R."/>
            <person name="Bowles K."/>
            <person name="Glasgow G."/>
            <person name="Gloe M."/>
            <person name="Lewis H."/>
            <person name="McGough T."/>
            <person name="Nutbrown S."/>
            <person name="Romulus S."/>
            <person name="Sergiano J."/>
            <person name="Shin D."/>
            <person name="Suresh M."/>
            <person name="Johnson A."/>
            <person name="Temple L."/>
        </authorList>
    </citation>
    <scope>NUCLEOTIDE SEQUENCE [LARGE SCALE GENOMIC DNA]</scope>
</reference>
<gene>
    <name evidence="1" type="ORF">KAREZI_27</name>
</gene>
<keyword evidence="2" id="KW-1185">Reference proteome</keyword>